<dbReference type="PANTHER" id="PTHR35090">
    <property type="entry name" value="DNA-DIRECTED RNA POLYMERASE SUBUNIT I"/>
    <property type="match status" value="1"/>
</dbReference>
<sequence>MTLSRRARSTYENRPEPDLPEDADGPAALEASIGRQKYAEFVYRAGYRSARYRCEKAAKRHGLTGVALFKHCLERLSRSGWGRFELVETDFARGHADIRLTPSTFVLAQAQSCAATKVCYLLSGWLDGVMRGVGEPQQGVDGAPLKTLCCETQCAADGHSHCVFAVRPGPSVAQAPRTE</sequence>
<dbReference type="AlphaFoldDB" id="A0A944DFK5"/>
<dbReference type="SMART" id="SM00989">
    <property type="entry name" value="V4R"/>
    <property type="match status" value="1"/>
</dbReference>
<dbReference type="PANTHER" id="PTHR35090:SF1">
    <property type="entry name" value="SLR0144 PROTEIN"/>
    <property type="match status" value="1"/>
</dbReference>
<dbReference type="Gene3D" id="3.30.1380.20">
    <property type="entry name" value="Trafficking protein particle complex subunit 3"/>
    <property type="match status" value="1"/>
</dbReference>
<gene>
    <name evidence="3" type="ORF">I8J34_12065</name>
</gene>
<keyword evidence="4" id="KW-1185">Reference proteome</keyword>
<feature type="region of interest" description="Disordered" evidence="1">
    <location>
        <begin position="1"/>
        <end position="25"/>
    </location>
</feature>
<protein>
    <submittedName>
        <fullName evidence="3">4-vinyl reductase</fullName>
    </submittedName>
</protein>
<reference evidence="4" key="1">
    <citation type="journal article" date="2022" name="ISME J.">
        <title>Genetic and phylogenetic analysis of dissimilatory iodate-reducing bacteria identifies potential niches across the world's oceans.</title>
        <authorList>
            <person name="Reyes-Umana V."/>
            <person name="Henning Z."/>
            <person name="Lee K."/>
            <person name="Barnum T.P."/>
            <person name="Coates J.D."/>
        </authorList>
    </citation>
    <scope>NUCLEOTIDE SEQUENCE [LARGE SCALE GENOMIC DNA]</scope>
    <source>
        <strain evidence="4">IR12</strain>
    </source>
</reference>
<dbReference type="Pfam" id="PF19367">
    <property type="entry name" value="DUF5943"/>
    <property type="match status" value="1"/>
</dbReference>
<evidence type="ECO:0000313" key="4">
    <source>
        <dbReference type="Proteomes" id="UP000694660"/>
    </source>
</evidence>
<dbReference type="InterPro" id="IPR024096">
    <property type="entry name" value="NO_sig/Golgi_transp_ligand-bd"/>
</dbReference>
<evidence type="ECO:0000256" key="1">
    <source>
        <dbReference type="SAM" id="MobiDB-lite"/>
    </source>
</evidence>
<evidence type="ECO:0000313" key="3">
    <source>
        <dbReference type="EMBL" id="MBT0961908.1"/>
    </source>
</evidence>
<dbReference type="InterPro" id="IPR045987">
    <property type="entry name" value="DUF5943"/>
</dbReference>
<comment type="caution">
    <text evidence="3">The sequence shown here is derived from an EMBL/GenBank/DDBJ whole genome shotgun (WGS) entry which is preliminary data.</text>
</comment>
<dbReference type="RefSeq" id="WP_214361665.1">
    <property type="nucleotide sequence ID" value="NZ_JAEKFT010000012.1"/>
</dbReference>
<organism evidence="3 4">
    <name type="scientific">Denitromonas iodatirespirans</name>
    <dbReference type="NCBI Taxonomy" id="2795389"/>
    <lineage>
        <taxon>Bacteria</taxon>
        <taxon>Pseudomonadati</taxon>
        <taxon>Pseudomonadota</taxon>
        <taxon>Betaproteobacteria</taxon>
        <taxon>Rhodocyclales</taxon>
        <taxon>Zoogloeaceae</taxon>
        <taxon>Denitromonas</taxon>
    </lineage>
</organism>
<feature type="domain" description="4-vinyl reductase 4VR" evidence="2">
    <location>
        <begin position="102"/>
        <end position="168"/>
    </location>
</feature>
<dbReference type="Proteomes" id="UP000694660">
    <property type="component" value="Unassembled WGS sequence"/>
</dbReference>
<name>A0A944DFK5_DENI1</name>
<evidence type="ECO:0000259" key="2">
    <source>
        <dbReference type="SMART" id="SM00989"/>
    </source>
</evidence>
<accession>A0A944DFK5</accession>
<proteinExistence type="predicted"/>
<dbReference type="SUPFAM" id="SSF111126">
    <property type="entry name" value="Ligand-binding domain in the NO signalling and Golgi transport"/>
    <property type="match status" value="1"/>
</dbReference>
<dbReference type="InterPro" id="IPR004096">
    <property type="entry name" value="V4R"/>
</dbReference>
<dbReference type="EMBL" id="JAEKFT010000012">
    <property type="protein sequence ID" value="MBT0961908.1"/>
    <property type="molecule type" value="Genomic_DNA"/>
</dbReference>